<dbReference type="InterPro" id="IPR002013">
    <property type="entry name" value="SAC_dom"/>
</dbReference>
<dbReference type="Pfam" id="PF02383">
    <property type="entry name" value="Syja_N"/>
    <property type="match status" value="1"/>
</dbReference>
<keyword evidence="8" id="KW-0378">Hydrolase</keyword>
<gene>
    <name evidence="8" type="primary">SYNJ1_2</name>
    <name evidence="8" type="ORF">SK128_012220</name>
</gene>
<name>A0AAN8WKI7_HALRR</name>
<accession>A0AAN8WKI7</accession>
<dbReference type="GO" id="GO:0043812">
    <property type="term" value="F:phosphatidylinositol-4-phosphate phosphatase activity"/>
    <property type="evidence" value="ECO:0007669"/>
    <property type="project" value="TreeGrafter"/>
</dbReference>
<feature type="domain" description="SAC" evidence="7">
    <location>
        <begin position="1"/>
        <end position="260"/>
    </location>
</feature>
<comment type="catalytic activity">
    <reaction evidence="2">
        <text>a 1,2-diacyl-sn-glycero-3-phospho-(1D-myo-inositol-3-phosphate) + H2O = a 1,2-diacyl-sn-glycero-3-phospho-(1D-myo-inositol) + phosphate</text>
        <dbReference type="Rhea" id="RHEA:12316"/>
        <dbReference type="ChEBI" id="CHEBI:15377"/>
        <dbReference type="ChEBI" id="CHEBI:43474"/>
        <dbReference type="ChEBI" id="CHEBI:57880"/>
        <dbReference type="ChEBI" id="CHEBI:58088"/>
        <dbReference type="EC" id="3.1.3.64"/>
    </reaction>
    <physiologicalReaction direction="left-to-right" evidence="2">
        <dbReference type="Rhea" id="RHEA:12317"/>
    </physiologicalReaction>
</comment>
<sequence>MYMNNHTPKILLISRLSCERAGTRFMVRGVNDGGHVANFVETEQLIFIDSMDDLILSYIQIRGTVPLFWEQPGLNVGSHKVKMSREPEVSVQAFQKHMKFLRERYGQQVVINLLGTGVTGRSQGEAALSHIFQIQHINCPWSKDSAHIVFDFHQECKGGGSELLEKKLKPRIDEYIRNFGYFCLRNGQIQSLQRGTMRSNCLDCLDRTNRVQSFLGLDTLMKMMEYIGVANNGVIVQRFTAKLEEMWKDNGNRISQIYAGTGALQGSKLIDGARSAARTIQNNLLDSSKQESIDILLHGNLLNNYLAALSRSLLPTSYLYGNV</sequence>
<evidence type="ECO:0000256" key="1">
    <source>
        <dbReference type="ARBA" id="ARBA00013038"/>
    </source>
</evidence>
<evidence type="ECO:0000256" key="2">
    <source>
        <dbReference type="ARBA" id="ARBA00036631"/>
    </source>
</evidence>
<dbReference type="EMBL" id="JAXCGZ010017609">
    <property type="protein sequence ID" value="KAK7067887.1"/>
    <property type="molecule type" value="Genomic_DNA"/>
</dbReference>
<dbReference type="Proteomes" id="UP001381693">
    <property type="component" value="Unassembled WGS sequence"/>
</dbReference>
<evidence type="ECO:0000256" key="3">
    <source>
        <dbReference type="ARBA" id="ARBA00036807"/>
    </source>
</evidence>
<dbReference type="EC" id="3.1.3.64" evidence="1"/>
<evidence type="ECO:0000256" key="4">
    <source>
        <dbReference type="ARBA" id="ARBA00040795"/>
    </source>
</evidence>
<evidence type="ECO:0000256" key="5">
    <source>
        <dbReference type="ARBA" id="ARBA00041396"/>
    </source>
</evidence>
<dbReference type="AlphaFoldDB" id="A0AAN8WKI7"/>
<evidence type="ECO:0000259" key="7">
    <source>
        <dbReference type="PROSITE" id="PS50275"/>
    </source>
</evidence>
<proteinExistence type="predicted"/>
<evidence type="ECO:0000313" key="9">
    <source>
        <dbReference type="Proteomes" id="UP001381693"/>
    </source>
</evidence>
<dbReference type="GO" id="GO:0005783">
    <property type="term" value="C:endoplasmic reticulum"/>
    <property type="evidence" value="ECO:0007669"/>
    <property type="project" value="TreeGrafter"/>
</dbReference>
<comment type="catalytic activity">
    <reaction evidence="3">
        <text>a 1,2-diacyl-sn-glycero-3-phospho-(1D-myo-inositol 4-phosphate) + H2O = a 1,2-diacyl-sn-glycero-3-phospho-(1D-myo-inositol) + phosphate</text>
        <dbReference type="Rhea" id="RHEA:55652"/>
        <dbReference type="ChEBI" id="CHEBI:15377"/>
        <dbReference type="ChEBI" id="CHEBI:43474"/>
        <dbReference type="ChEBI" id="CHEBI:57880"/>
        <dbReference type="ChEBI" id="CHEBI:58178"/>
    </reaction>
    <physiologicalReaction direction="left-to-right" evidence="3">
        <dbReference type="Rhea" id="RHEA:55653"/>
    </physiologicalReaction>
</comment>
<protein>
    <recommendedName>
        <fullName evidence="4">Phosphatidylinositol-3-phosphatase SAC1</fullName>
        <ecNumber evidence="1">3.1.3.64</ecNumber>
    </recommendedName>
    <alternativeName>
        <fullName evidence="6">Phosphatidylinositol-4-phosphate phosphatase</fullName>
    </alternativeName>
    <alternativeName>
        <fullName evidence="5">Suppressor of actin mutations 1-like protein</fullName>
    </alternativeName>
</protein>
<dbReference type="GO" id="GO:0004438">
    <property type="term" value="F:phosphatidylinositol-3-phosphate phosphatase activity"/>
    <property type="evidence" value="ECO:0007669"/>
    <property type="project" value="UniProtKB-EC"/>
</dbReference>
<organism evidence="8 9">
    <name type="scientific">Halocaridina rubra</name>
    <name type="common">Hawaiian red shrimp</name>
    <dbReference type="NCBI Taxonomy" id="373956"/>
    <lineage>
        <taxon>Eukaryota</taxon>
        <taxon>Metazoa</taxon>
        <taxon>Ecdysozoa</taxon>
        <taxon>Arthropoda</taxon>
        <taxon>Crustacea</taxon>
        <taxon>Multicrustacea</taxon>
        <taxon>Malacostraca</taxon>
        <taxon>Eumalacostraca</taxon>
        <taxon>Eucarida</taxon>
        <taxon>Decapoda</taxon>
        <taxon>Pleocyemata</taxon>
        <taxon>Caridea</taxon>
        <taxon>Atyoidea</taxon>
        <taxon>Atyidae</taxon>
        <taxon>Halocaridina</taxon>
    </lineage>
</organism>
<keyword evidence="9" id="KW-1185">Reference proteome</keyword>
<reference evidence="8 9" key="1">
    <citation type="submission" date="2023-11" db="EMBL/GenBank/DDBJ databases">
        <title>Halocaridina rubra genome assembly.</title>
        <authorList>
            <person name="Smith C."/>
        </authorList>
    </citation>
    <scope>NUCLEOTIDE SEQUENCE [LARGE SCALE GENOMIC DNA]</scope>
    <source>
        <strain evidence="8">EP-1</strain>
        <tissue evidence="8">Whole</tissue>
    </source>
</reference>
<dbReference type="PANTHER" id="PTHR45662:SF2">
    <property type="entry name" value="PHOSPHATIDYLINOSITOL-3-PHOSPHATASE SAC1"/>
    <property type="match status" value="1"/>
</dbReference>
<evidence type="ECO:0000256" key="6">
    <source>
        <dbReference type="ARBA" id="ARBA00041911"/>
    </source>
</evidence>
<dbReference type="PANTHER" id="PTHR45662">
    <property type="entry name" value="PHOSPHATIDYLINOSITIDE PHOSPHATASE SAC1"/>
    <property type="match status" value="1"/>
</dbReference>
<dbReference type="GO" id="GO:0046856">
    <property type="term" value="P:phosphatidylinositol dephosphorylation"/>
    <property type="evidence" value="ECO:0007669"/>
    <property type="project" value="TreeGrafter"/>
</dbReference>
<evidence type="ECO:0000313" key="8">
    <source>
        <dbReference type="EMBL" id="KAK7067887.1"/>
    </source>
</evidence>
<dbReference type="PROSITE" id="PS50275">
    <property type="entry name" value="SAC"/>
    <property type="match status" value="1"/>
</dbReference>
<comment type="caution">
    <text evidence="8">The sequence shown here is derived from an EMBL/GenBank/DDBJ whole genome shotgun (WGS) entry which is preliminary data.</text>
</comment>